<organism evidence="2 3">
    <name type="scientific">Cohnella terricola</name>
    <dbReference type="NCBI Taxonomy" id="1289167"/>
    <lineage>
        <taxon>Bacteria</taxon>
        <taxon>Bacillati</taxon>
        <taxon>Bacillota</taxon>
        <taxon>Bacilli</taxon>
        <taxon>Bacillales</taxon>
        <taxon>Paenibacillaceae</taxon>
        <taxon>Cohnella</taxon>
    </lineage>
</organism>
<dbReference type="SUPFAM" id="SSF55136">
    <property type="entry name" value="Probable bacterial effector-binding domain"/>
    <property type="match status" value="1"/>
</dbReference>
<accession>A0A559JAM5</accession>
<keyword evidence="3" id="KW-1185">Reference proteome</keyword>
<proteinExistence type="predicted"/>
<name>A0A559JAM5_9BACL</name>
<dbReference type="InterPro" id="IPR011256">
    <property type="entry name" value="Reg_factor_effector_dom_sf"/>
</dbReference>
<dbReference type="EMBL" id="VNJJ01000014">
    <property type="protein sequence ID" value="TVX96916.1"/>
    <property type="molecule type" value="Genomic_DNA"/>
</dbReference>
<dbReference type="PANTHER" id="PTHR36444">
    <property type="entry name" value="TRANSCRIPTIONAL REGULATOR PROTEIN YOBU-RELATED"/>
    <property type="match status" value="1"/>
</dbReference>
<dbReference type="InterPro" id="IPR029441">
    <property type="entry name" value="Cass2"/>
</dbReference>
<dbReference type="Gene3D" id="3.20.80.10">
    <property type="entry name" value="Regulatory factor, effector binding domain"/>
    <property type="match status" value="1"/>
</dbReference>
<sequence>MFELVYNGGGKSSVLQRKYISNLGGIGMDHRIVTKPGFEIIGFSIRTRTADGENNREIPAFWQRYMEEKMGERLSGLAVTNAEYGICDEFDMDSGEFSYIIGVEVKEGAEAPEGTIRRTYPEQTYAVFTTPKVEPDRFTEAIQSTWGAIFGEWLPQSGYEHAAAAEIEYYDERCWRDRNELLEMDIYIPIQRKED</sequence>
<gene>
    <name evidence="2" type="ORF">FPZ45_20200</name>
</gene>
<dbReference type="Proteomes" id="UP000316330">
    <property type="component" value="Unassembled WGS sequence"/>
</dbReference>
<evidence type="ECO:0000313" key="2">
    <source>
        <dbReference type="EMBL" id="TVX96916.1"/>
    </source>
</evidence>
<dbReference type="OrthoDB" id="5337216at2"/>
<dbReference type="Pfam" id="PF14526">
    <property type="entry name" value="Cass2"/>
    <property type="match status" value="1"/>
</dbReference>
<dbReference type="InterPro" id="IPR053182">
    <property type="entry name" value="YobU-like_regulator"/>
</dbReference>
<dbReference type="SMART" id="SM00871">
    <property type="entry name" value="AraC_E_bind"/>
    <property type="match status" value="1"/>
</dbReference>
<comment type="caution">
    <text evidence="2">The sequence shown here is derived from an EMBL/GenBank/DDBJ whole genome shotgun (WGS) entry which is preliminary data.</text>
</comment>
<reference evidence="2 3" key="1">
    <citation type="submission" date="2019-07" db="EMBL/GenBank/DDBJ databases">
        <authorList>
            <person name="Kim J."/>
        </authorList>
    </citation>
    <scope>NUCLEOTIDE SEQUENCE [LARGE SCALE GENOMIC DNA]</scope>
    <source>
        <strain evidence="2 3">G13</strain>
    </source>
</reference>
<dbReference type="AlphaFoldDB" id="A0A559JAM5"/>
<evidence type="ECO:0000259" key="1">
    <source>
        <dbReference type="SMART" id="SM00871"/>
    </source>
</evidence>
<dbReference type="PANTHER" id="PTHR36444:SF2">
    <property type="entry name" value="TRANSCRIPTIONAL REGULATOR PROTEIN YOBU-RELATED"/>
    <property type="match status" value="1"/>
</dbReference>
<protein>
    <submittedName>
        <fullName evidence="2">AraC family transcriptional regulator</fullName>
    </submittedName>
</protein>
<feature type="domain" description="AraC effector-binding" evidence="1">
    <location>
        <begin position="28"/>
        <end position="191"/>
    </location>
</feature>
<dbReference type="InterPro" id="IPR010499">
    <property type="entry name" value="AraC_E-bd"/>
</dbReference>
<evidence type="ECO:0000313" key="3">
    <source>
        <dbReference type="Proteomes" id="UP000316330"/>
    </source>
</evidence>